<keyword evidence="2" id="KW-0732">Signal</keyword>
<sequence>MAKQHTVRTLFALCLALLMLVALPAKANVEKFGDVHVHYVAFSSTFLTPAIAKAYGIKRSRTSGLVNISVLDAGKQGSPAMAVGIKGEARNLIGNRVDLDFKEIREENAIYYIAPIDYSNEETFRFKIDLTLADGSVKTVEFQQKFYAD</sequence>
<dbReference type="RefSeq" id="WP_345339972.1">
    <property type="nucleotide sequence ID" value="NZ_BAABLI010000012.1"/>
</dbReference>
<proteinExistence type="predicted"/>
<organism evidence="4 5">
    <name type="scientific">Corallincola platygyrae</name>
    <dbReference type="NCBI Taxonomy" id="1193278"/>
    <lineage>
        <taxon>Bacteria</taxon>
        <taxon>Pseudomonadati</taxon>
        <taxon>Pseudomonadota</taxon>
        <taxon>Gammaproteobacteria</taxon>
        <taxon>Alteromonadales</taxon>
        <taxon>Psychromonadaceae</taxon>
        <taxon>Corallincola</taxon>
    </lineage>
</organism>
<protein>
    <submittedName>
        <fullName evidence="4">DUF4426 domain-containing protein</fullName>
    </submittedName>
</protein>
<keyword evidence="1" id="KW-0812">Transmembrane</keyword>
<dbReference type="Pfam" id="PF14467">
    <property type="entry name" value="DUF4426"/>
    <property type="match status" value="1"/>
</dbReference>
<evidence type="ECO:0000313" key="4">
    <source>
        <dbReference type="EMBL" id="MFD2097103.1"/>
    </source>
</evidence>
<evidence type="ECO:0000256" key="1">
    <source>
        <dbReference type="SAM" id="Phobius"/>
    </source>
</evidence>
<evidence type="ECO:0000259" key="3">
    <source>
        <dbReference type="Pfam" id="PF14467"/>
    </source>
</evidence>
<feature type="transmembrane region" description="Helical" evidence="1">
    <location>
        <begin position="37"/>
        <end position="55"/>
    </location>
</feature>
<feature type="domain" description="DUF4426" evidence="3">
    <location>
        <begin position="30"/>
        <end position="149"/>
    </location>
</feature>
<keyword evidence="1" id="KW-0472">Membrane</keyword>
<dbReference type="Gene3D" id="2.60.40.3340">
    <property type="entry name" value="Domain of unknown function DUF4426"/>
    <property type="match status" value="1"/>
</dbReference>
<dbReference type="EMBL" id="JBHUHT010000016">
    <property type="protein sequence ID" value="MFD2097103.1"/>
    <property type="molecule type" value="Genomic_DNA"/>
</dbReference>
<gene>
    <name evidence="4" type="ORF">ACFSJ3_13995</name>
</gene>
<feature type="chain" id="PRO_5046047589" evidence="2">
    <location>
        <begin position="28"/>
        <end position="149"/>
    </location>
</feature>
<comment type="caution">
    <text evidence="4">The sequence shown here is derived from an EMBL/GenBank/DDBJ whole genome shotgun (WGS) entry which is preliminary data.</text>
</comment>
<name>A0ABW4XRJ3_9GAMM</name>
<reference evidence="5" key="1">
    <citation type="journal article" date="2019" name="Int. J. Syst. Evol. Microbiol.">
        <title>The Global Catalogue of Microorganisms (GCM) 10K type strain sequencing project: providing services to taxonomists for standard genome sequencing and annotation.</title>
        <authorList>
            <consortium name="The Broad Institute Genomics Platform"/>
            <consortium name="The Broad Institute Genome Sequencing Center for Infectious Disease"/>
            <person name="Wu L."/>
            <person name="Ma J."/>
        </authorList>
    </citation>
    <scope>NUCLEOTIDE SEQUENCE [LARGE SCALE GENOMIC DNA]</scope>
    <source>
        <strain evidence="5">CGMCC 1.10992</strain>
    </source>
</reference>
<evidence type="ECO:0000313" key="5">
    <source>
        <dbReference type="Proteomes" id="UP001597380"/>
    </source>
</evidence>
<dbReference type="InterPro" id="IPR025218">
    <property type="entry name" value="DUF4426"/>
</dbReference>
<feature type="signal peptide" evidence="2">
    <location>
        <begin position="1"/>
        <end position="27"/>
    </location>
</feature>
<evidence type="ECO:0000256" key="2">
    <source>
        <dbReference type="SAM" id="SignalP"/>
    </source>
</evidence>
<keyword evidence="5" id="KW-1185">Reference proteome</keyword>
<dbReference type="Proteomes" id="UP001597380">
    <property type="component" value="Unassembled WGS sequence"/>
</dbReference>
<keyword evidence="1" id="KW-1133">Transmembrane helix</keyword>
<accession>A0ABW4XRJ3</accession>